<dbReference type="Gene3D" id="1.10.4020.10">
    <property type="entry name" value="DNA breaking-rejoining enzymes"/>
    <property type="match status" value="1"/>
</dbReference>
<evidence type="ECO:0000256" key="11">
    <source>
        <dbReference type="ARBA" id="ARBA00023242"/>
    </source>
</evidence>
<dbReference type="FunFam" id="3.30.160.60:FF:000135">
    <property type="entry name" value="Zinc finger protein 358"/>
    <property type="match status" value="1"/>
</dbReference>
<dbReference type="GO" id="GO:0000978">
    <property type="term" value="F:RNA polymerase II cis-regulatory region sequence-specific DNA binding"/>
    <property type="evidence" value="ECO:0007669"/>
    <property type="project" value="TreeGrafter"/>
</dbReference>
<dbReference type="SMART" id="SM00355">
    <property type="entry name" value="ZnF_C2H2"/>
    <property type="match status" value="9"/>
</dbReference>
<evidence type="ECO:0000256" key="1">
    <source>
        <dbReference type="ARBA" id="ARBA00003767"/>
    </source>
</evidence>
<evidence type="ECO:0000256" key="9">
    <source>
        <dbReference type="ARBA" id="ARBA00023125"/>
    </source>
</evidence>
<dbReference type="PROSITE" id="PS50804">
    <property type="entry name" value="SCAN_BOX"/>
    <property type="match status" value="1"/>
</dbReference>
<feature type="domain" description="SCAN box" evidence="14">
    <location>
        <begin position="152"/>
        <end position="231"/>
    </location>
</feature>
<keyword evidence="16" id="KW-1185">Reference proteome</keyword>
<feature type="domain" description="C2H2-type" evidence="13">
    <location>
        <begin position="511"/>
        <end position="538"/>
    </location>
</feature>
<dbReference type="InterPro" id="IPR038269">
    <property type="entry name" value="SCAN_sf"/>
</dbReference>
<dbReference type="GO" id="GO:0003700">
    <property type="term" value="F:DNA-binding transcription factor activity"/>
    <property type="evidence" value="ECO:0007669"/>
    <property type="project" value="TreeGrafter"/>
</dbReference>
<dbReference type="InterPro" id="IPR036236">
    <property type="entry name" value="Znf_C2H2_sf"/>
</dbReference>
<protein>
    <submittedName>
        <fullName evidence="15">Uncharacterized protein</fullName>
    </submittedName>
</protein>
<dbReference type="PANTHER" id="PTHR24404:SF41">
    <property type="entry name" value="ZINC FINGER PROTEIN 613"/>
    <property type="match status" value="1"/>
</dbReference>
<dbReference type="SUPFAM" id="SSF47353">
    <property type="entry name" value="Retrovirus capsid dimerization domain-like"/>
    <property type="match status" value="1"/>
</dbReference>
<dbReference type="Pfam" id="PF02023">
    <property type="entry name" value="SCAN"/>
    <property type="match status" value="1"/>
</dbReference>
<dbReference type="AlphaFoldDB" id="A0A8D0L4Z3"/>
<dbReference type="Gene3D" id="3.30.160.60">
    <property type="entry name" value="Classic Zinc Finger"/>
    <property type="match status" value="9"/>
</dbReference>
<dbReference type="FunFam" id="3.30.160.60:FF:001009">
    <property type="entry name" value="Zinc finger protein 26"/>
    <property type="match status" value="1"/>
</dbReference>
<dbReference type="FunFam" id="3.30.160.60:FF:000363">
    <property type="entry name" value="Zinc finger protein 239"/>
    <property type="match status" value="1"/>
</dbReference>
<evidence type="ECO:0000256" key="12">
    <source>
        <dbReference type="PROSITE-ProRule" id="PRU00042"/>
    </source>
</evidence>
<comment type="subcellular location">
    <subcellularLocation>
        <location evidence="2">Nucleus</location>
    </subcellularLocation>
</comment>
<evidence type="ECO:0000256" key="6">
    <source>
        <dbReference type="ARBA" id="ARBA00022771"/>
    </source>
</evidence>
<keyword evidence="8" id="KW-0805">Transcription regulation</keyword>
<keyword evidence="11" id="KW-0539">Nucleus</keyword>
<organism evidence="15 16">
    <name type="scientific">Sphenodon punctatus</name>
    <name type="common">Tuatara</name>
    <name type="synonym">Hatteria punctata</name>
    <dbReference type="NCBI Taxonomy" id="8508"/>
    <lineage>
        <taxon>Eukaryota</taxon>
        <taxon>Metazoa</taxon>
        <taxon>Chordata</taxon>
        <taxon>Craniata</taxon>
        <taxon>Vertebrata</taxon>
        <taxon>Euteleostomi</taxon>
        <taxon>Lepidosauria</taxon>
        <taxon>Sphenodontia</taxon>
        <taxon>Sphenodontidae</taxon>
        <taxon>Sphenodon</taxon>
    </lineage>
</organism>
<dbReference type="FunFam" id="3.30.160.60:FF:000478">
    <property type="entry name" value="Zinc finger protein 133"/>
    <property type="match status" value="1"/>
</dbReference>
<evidence type="ECO:0000256" key="3">
    <source>
        <dbReference type="ARBA" id="ARBA00006991"/>
    </source>
</evidence>
<dbReference type="FunFam" id="3.30.160.60:FF:000176">
    <property type="entry name" value="zinc finger protein 70"/>
    <property type="match status" value="1"/>
</dbReference>
<comment type="similarity">
    <text evidence="3">Belongs to the krueppel C2H2-type zinc-finger protein family.</text>
</comment>
<dbReference type="FunFam" id="3.30.160.60:FF:002716">
    <property type="entry name" value="Zinc finger protein 212"/>
    <property type="match status" value="1"/>
</dbReference>
<dbReference type="GeneTree" id="ENSGT00940000154411"/>
<evidence type="ECO:0000313" key="15">
    <source>
        <dbReference type="Ensembl" id="ENSSPUP00000009086.1"/>
    </source>
</evidence>
<feature type="domain" description="C2H2-type" evidence="13">
    <location>
        <begin position="399"/>
        <end position="426"/>
    </location>
</feature>
<evidence type="ECO:0000259" key="14">
    <source>
        <dbReference type="PROSITE" id="PS50804"/>
    </source>
</evidence>
<keyword evidence="7" id="KW-0862">Zinc</keyword>
<dbReference type="GO" id="GO:0005634">
    <property type="term" value="C:nucleus"/>
    <property type="evidence" value="ECO:0007669"/>
    <property type="project" value="UniProtKB-SubCell"/>
</dbReference>
<keyword evidence="4" id="KW-0479">Metal-binding</keyword>
<dbReference type="PROSITE" id="PS50157">
    <property type="entry name" value="ZINC_FINGER_C2H2_2"/>
    <property type="match status" value="9"/>
</dbReference>
<feature type="domain" description="C2H2-type" evidence="13">
    <location>
        <begin position="539"/>
        <end position="566"/>
    </location>
</feature>
<dbReference type="SMART" id="SM00431">
    <property type="entry name" value="SCAN"/>
    <property type="match status" value="1"/>
</dbReference>
<feature type="domain" description="C2H2-type" evidence="13">
    <location>
        <begin position="623"/>
        <end position="650"/>
    </location>
</feature>
<evidence type="ECO:0000259" key="13">
    <source>
        <dbReference type="PROSITE" id="PS50157"/>
    </source>
</evidence>
<reference evidence="15" key="1">
    <citation type="submission" date="2025-08" db="UniProtKB">
        <authorList>
            <consortium name="Ensembl"/>
        </authorList>
    </citation>
    <scope>IDENTIFICATION</scope>
</reference>
<dbReference type="SUPFAM" id="SSF57667">
    <property type="entry name" value="beta-beta-alpha zinc fingers"/>
    <property type="match status" value="5"/>
</dbReference>
<dbReference type="FunFam" id="3.30.160.60:FF:000925">
    <property type="entry name" value="Zinc finger protein 668"/>
    <property type="match status" value="1"/>
</dbReference>
<dbReference type="PROSITE" id="PS00028">
    <property type="entry name" value="ZINC_FINGER_C2H2_1"/>
    <property type="match status" value="9"/>
</dbReference>
<feature type="domain" description="C2H2-type" evidence="13">
    <location>
        <begin position="455"/>
        <end position="482"/>
    </location>
</feature>
<evidence type="ECO:0000256" key="2">
    <source>
        <dbReference type="ARBA" id="ARBA00004123"/>
    </source>
</evidence>
<feature type="domain" description="C2H2-type" evidence="13">
    <location>
        <begin position="427"/>
        <end position="454"/>
    </location>
</feature>
<dbReference type="InterPro" id="IPR013087">
    <property type="entry name" value="Znf_C2H2_type"/>
</dbReference>
<keyword evidence="9" id="KW-0238">DNA-binding</keyword>
<evidence type="ECO:0000313" key="16">
    <source>
        <dbReference type="Proteomes" id="UP000694392"/>
    </source>
</evidence>
<dbReference type="CDD" id="cd07936">
    <property type="entry name" value="SCAN"/>
    <property type="match status" value="1"/>
</dbReference>
<feature type="domain" description="C2H2-type" evidence="13">
    <location>
        <begin position="595"/>
        <end position="622"/>
    </location>
</feature>
<dbReference type="GO" id="GO:0006357">
    <property type="term" value="P:regulation of transcription by RNA polymerase II"/>
    <property type="evidence" value="ECO:0007669"/>
    <property type="project" value="TreeGrafter"/>
</dbReference>
<proteinExistence type="inferred from homology"/>
<sequence length="653" mass="75027">MELENPFPSDHWRERELVRKEPIVVPPSSDTPLLSQPGQYLVEDEKPKGASQCSDQLLALSGEELAPALEIKEPLLPELSPGDDIEVYLSTFEHTADACQWPRGEWVMRLVPTLTGKAHEAYRSLDPRDAGDYKKVKAAILCCYDISAETQRKQFRQFRYQEAEGPQEVYCRLWDLCHRWLEPESRTKEQILELLILEQFLAILPPEILSWVRERGPKTCAQAVALAELFQMGKQEAGMWEEQITVQVKDEEGTSEEMESSEALWESDSQLESQIKEELHSVPGKESLDLQKTGVEILSQMEKQPNQEEPESLVLSRMLQRGSVERLSHKRGRRKFSKRQKRSLIGTDVCPRFPVEGKPKPTREQESNITMREKRHQYKDLSETWNKSAFTAHDKDPPFTCSECRKSFNHLTHLKAHLQTHTGETPYSCGECGENFADLSILIVHQKLHVGEHLYSCNECERTFTSPSDMKKHKQSHTKEQLYPCSECGKSFNRLTHLKTHQRTHTGEKPYSCGECGKNFGHLSTLITHQRLHTGERPYSCAACEKTFTNPSDLNKHRRLHSGERPYPCSECGKCFSQLSNLMTHHRTHTEDRPYPCEECGKSFKYPAYLAIHKRSHTGERPFPCSQCGKGFSNKSSLARHQRIHFRTATKGK</sequence>
<keyword evidence="5" id="KW-0677">Repeat</keyword>
<evidence type="ECO:0000256" key="5">
    <source>
        <dbReference type="ARBA" id="ARBA00022737"/>
    </source>
</evidence>
<comment type="function">
    <text evidence="1">May be involved in transcriptional regulation.</text>
</comment>
<dbReference type="InterPro" id="IPR050589">
    <property type="entry name" value="Ikaros_C2H2-ZF"/>
</dbReference>
<dbReference type="Pfam" id="PF00096">
    <property type="entry name" value="zf-C2H2"/>
    <property type="match status" value="8"/>
</dbReference>
<keyword evidence="6 12" id="KW-0863">Zinc-finger</keyword>
<keyword evidence="10" id="KW-0804">Transcription</keyword>
<dbReference type="OMA" id="HRTHTED"/>
<feature type="domain" description="C2H2-type" evidence="13">
    <location>
        <begin position="483"/>
        <end position="510"/>
    </location>
</feature>
<reference evidence="15" key="2">
    <citation type="submission" date="2025-09" db="UniProtKB">
        <authorList>
            <consortium name="Ensembl"/>
        </authorList>
    </citation>
    <scope>IDENTIFICATION</scope>
</reference>
<dbReference type="InterPro" id="IPR003309">
    <property type="entry name" value="SCAN_dom"/>
</dbReference>
<name>A0A8D0L4Z3_SPHPU</name>
<evidence type="ECO:0000256" key="4">
    <source>
        <dbReference type="ARBA" id="ARBA00022723"/>
    </source>
</evidence>
<evidence type="ECO:0000256" key="10">
    <source>
        <dbReference type="ARBA" id="ARBA00023163"/>
    </source>
</evidence>
<evidence type="ECO:0000256" key="8">
    <source>
        <dbReference type="ARBA" id="ARBA00023015"/>
    </source>
</evidence>
<dbReference type="FunFam" id="3.30.160.60:FF:000710">
    <property type="entry name" value="Zinc finger protein 768"/>
    <property type="match status" value="1"/>
</dbReference>
<evidence type="ECO:0000256" key="7">
    <source>
        <dbReference type="ARBA" id="ARBA00022833"/>
    </source>
</evidence>
<dbReference type="Proteomes" id="UP000694392">
    <property type="component" value="Unplaced"/>
</dbReference>
<accession>A0A8D0L4Z3</accession>
<feature type="domain" description="C2H2-type" evidence="13">
    <location>
        <begin position="567"/>
        <end position="594"/>
    </location>
</feature>
<dbReference type="FunFam" id="1.10.4020.10:FF:000001">
    <property type="entry name" value="zinc finger protein 263 isoform X1"/>
    <property type="match status" value="1"/>
</dbReference>
<dbReference type="Ensembl" id="ENSSPUT00000009699.1">
    <property type="protein sequence ID" value="ENSSPUP00000009086.1"/>
    <property type="gene ID" value="ENSSPUG00000007089.1"/>
</dbReference>
<dbReference type="PANTHER" id="PTHR24404">
    <property type="entry name" value="ZINC FINGER PROTEIN"/>
    <property type="match status" value="1"/>
</dbReference>
<dbReference type="GO" id="GO:0008270">
    <property type="term" value="F:zinc ion binding"/>
    <property type="evidence" value="ECO:0007669"/>
    <property type="project" value="UniProtKB-KW"/>
</dbReference>